<feature type="transmembrane region" description="Helical" evidence="1">
    <location>
        <begin position="39"/>
        <end position="60"/>
    </location>
</feature>
<sequence>MAEFWKSLPSWVRNIVVPIVVLVVAWNVLWAVLGLVGAVIAFAFKALIVVGIAAAVVILVKKAAKS</sequence>
<keyword evidence="3" id="KW-1185">Reference proteome</keyword>
<evidence type="ECO:0000313" key="2">
    <source>
        <dbReference type="EMBL" id="AXI78672.1"/>
    </source>
</evidence>
<name>A0A345SY67_9ACTN</name>
<keyword evidence="1" id="KW-0812">Transmembrane</keyword>
<reference evidence="3" key="1">
    <citation type="submission" date="2018-07" db="EMBL/GenBank/DDBJ databases">
        <title>Streptacidiphilus bronchialis DSM 106435 chromosome.</title>
        <authorList>
            <person name="Batra D."/>
            <person name="Gulvik C.A."/>
        </authorList>
    </citation>
    <scope>NUCLEOTIDE SEQUENCE [LARGE SCALE GENOMIC DNA]</scope>
    <source>
        <strain evidence="3">DSM 106435</strain>
    </source>
</reference>
<dbReference type="InterPro" id="IPR020246">
    <property type="entry name" value="Uncharacterised_SCO3924"/>
</dbReference>
<proteinExistence type="predicted"/>
<evidence type="ECO:0000313" key="3">
    <source>
        <dbReference type="Proteomes" id="UP000249340"/>
    </source>
</evidence>
<organism evidence="2 3">
    <name type="scientific">Peterkaempfera bronchialis</name>
    <dbReference type="NCBI Taxonomy" id="2126346"/>
    <lineage>
        <taxon>Bacteria</taxon>
        <taxon>Bacillati</taxon>
        <taxon>Actinomycetota</taxon>
        <taxon>Actinomycetes</taxon>
        <taxon>Kitasatosporales</taxon>
        <taxon>Streptomycetaceae</taxon>
        <taxon>Peterkaempfera</taxon>
    </lineage>
</organism>
<keyword evidence="1" id="KW-0472">Membrane</keyword>
<dbReference type="EMBL" id="CP031264">
    <property type="protein sequence ID" value="AXI78672.1"/>
    <property type="molecule type" value="Genomic_DNA"/>
</dbReference>
<protein>
    <submittedName>
        <fullName evidence="2">Uncharacterized protein</fullName>
    </submittedName>
</protein>
<feature type="transmembrane region" description="Helical" evidence="1">
    <location>
        <begin position="12"/>
        <end position="33"/>
    </location>
</feature>
<accession>A0A345SY67</accession>
<dbReference type="Pfam" id="PF17260">
    <property type="entry name" value="DUF5326"/>
    <property type="match status" value="1"/>
</dbReference>
<evidence type="ECO:0000256" key="1">
    <source>
        <dbReference type="SAM" id="Phobius"/>
    </source>
</evidence>
<dbReference type="Proteomes" id="UP000249340">
    <property type="component" value="Chromosome"/>
</dbReference>
<dbReference type="RefSeq" id="WP_111493565.1">
    <property type="nucleotide sequence ID" value="NZ_CP031264.1"/>
</dbReference>
<dbReference type="KEGG" id="stri:C7M71_015790"/>
<dbReference type="AlphaFoldDB" id="A0A345SY67"/>
<gene>
    <name evidence="2" type="ORF">C7M71_015790</name>
</gene>
<keyword evidence="1" id="KW-1133">Transmembrane helix</keyword>